<feature type="compositionally biased region" description="Basic and acidic residues" evidence="1">
    <location>
        <begin position="7"/>
        <end position="27"/>
    </location>
</feature>
<organism evidence="2 3">
    <name type="scientific">Venturia effusa</name>
    <dbReference type="NCBI Taxonomy" id="50376"/>
    <lineage>
        <taxon>Eukaryota</taxon>
        <taxon>Fungi</taxon>
        <taxon>Dikarya</taxon>
        <taxon>Ascomycota</taxon>
        <taxon>Pezizomycotina</taxon>
        <taxon>Dothideomycetes</taxon>
        <taxon>Pleosporomycetidae</taxon>
        <taxon>Venturiales</taxon>
        <taxon>Venturiaceae</taxon>
        <taxon>Venturia</taxon>
    </lineage>
</organism>
<dbReference type="EMBL" id="CP042187">
    <property type="protein sequence ID" value="QDS69389.1"/>
    <property type="molecule type" value="Genomic_DNA"/>
</dbReference>
<proteinExistence type="predicted"/>
<protein>
    <submittedName>
        <fullName evidence="2">Uncharacterized protein</fullName>
    </submittedName>
</protein>
<evidence type="ECO:0000256" key="1">
    <source>
        <dbReference type="SAM" id="MobiDB-lite"/>
    </source>
</evidence>
<evidence type="ECO:0000313" key="3">
    <source>
        <dbReference type="Proteomes" id="UP000316270"/>
    </source>
</evidence>
<keyword evidence="3" id="KW-1185">Reference proteome</keyword>
<sequence length="112" mass="12667">MKRKATNRIEEERSEDGKHKRTNEALKQKPMPTLPSLPSTNQRKGKTSVTISSHVTATKSIAVSDTKSGNKLRRESHRIIIAARAARATKTPNCEPALRHYEIDENYDEEDI</sequence>
<accession>A0A517L185</accession>
<feature type="region of interest" description="Disordered" evidence="1">
    <location>
        <begin position="1"/>
        <end position="53"/>
    </location>
</feature>
<gene>
    <name evidence="2" type="ORF">FKW77_004608</name>
</gene>
<name>A0A517L185_9PEZI</name>
<feature type="compositionally biased region" description="Polar residues" evidence="1">
    <location>
        <begin position="36"/>
        <end position="53"/>
    </location>
</feature>
<evidence type="ECO:0000313" key="2">
    <source>
        <dbReference type="EMBL" id="QDS69389.1"/>
    </source>
</evidence>
<reference evidence="2 3" key="1">
    <citation type="submission" date="2019-07" db="EMBL/GenBank/DDBJ databases">
        <title>Finished genome of Venturia effusa.</title>
        <authorList>
            <person name="Young C.A."/>
            <person name="Cox M.P."/>
            <person name="Ganley A.R.D."/>
            <person name="David W.J."/>
        </authorList>
    </citation>
    <scope>NUCLEOTIDE SEQUENCE [LARGE SCALE GENOMIC DNA]</scope>
    <source>
        <strain evidence="3">albino</strain>
    </source>
</reference>
<dbReference type="AlphaFoldDB" id="A0A517L185"/>
<dbReference type="Proteomes" id="UP000316270">
    <property type="component" value="Chromosome 3"/>
</dbReference>